<evidence type="ECO:0000313" key="1">
    <source>
        <dbReference type="EMBL" id="QEX19369.1"/>
    </source>
</evidence>
<proteinExistence type="predicted"/>
<gene>
    <name evidence="1" type="ORF">FRZ44_46820</name>
</gene>
<organism evidence="1 2">
    <name type="scientific">Hypericibacter terrae</name>
    <dbReference type="NCBI Taxonomy" id="2602015"/>
    <lineage>
        <taxon>Bacteria</taxon>
        <taxon>Pseudomonadati</taxon>
        <taxon>Pseudomonadota</taxon>
        <taxon>Alphaproteobacteria</taxon>
        <taxon>Rhodospirillales</taxon>
        <taxon>Dongiaceae</taxon>
        <taxon>Hypericibacter</taxon>
    </lineage>
</organism>
<sequence>MPLDIVTPPISSSITRQDRWQAALPRADRPAAASSADLFAASAAPEISRAQTPPAGSSAAFLAQTLAQAETVRPRASAPLPPAKATLVAQRYELAESRDAILRGEPILFRVRA</sequence>
<dbReference type="KEGG" id="htq:FRZ44_46820"/>
<accession>A0A5J6MPV3</accession>
<dbReference type="RefSeq" id="WP_151179437.1">
    <property type="nucleotide sequence ID" value="NZ_CP042906.1"/>
</dbReference>
<dbReference type="Proteomes" id="UP000326202">
    <property type="component" value="Chromosome"/>
</dbReference>
<reference evidence="1 2" key="1">
    <citation type="submission" date="2019-08" db="EMBL/GenBank/DDBJ databases">
        <title>Hyperibacter terrae gen. nov., sp. nov. and Hyperibacter viscosus sp. nov., two new members in the family Rhodospirillaceae isolated from the rhizosphere of Hypericum perforatum.</title>
        <authorList>
            <person name="Noviana Z."/>
        </authorList>
    </citation>
    <scope>NUCLEOTIDE SEQUENCE [LARGE SCALE GENOMIC DNA]</scope>
    <source>
        <strain evidence="1 2">R5913</strain>
    </source>
</reference>
<evidence type="ECO:0000313" key="2">
    <source>
        <dbReference type="Proteomes" id="UP000326202"/>
    </source>
</evidence>
<dbReference type="EMBL" id="CP042906">
    <property type="protein sequence ID" value="QEX19369.1"/>
    <property type="molecule type" value="Genomic_DNA"/>
</dbReference>
<name>A0A5J6MPV3_9PROT</name>
<keyword evidence="2" id="KW-1185">Reference proteome</keyword>
<protein>
    <submittedName>
        <fullName evidence="1">Uncharacterized protein</fullName>
    </submittedName>
</protein>
<dbReference type="AlphaFoldDB" id="A0A5J6MPV3"/>